<evidence type="ECO:0000313" key="2">
    <source>
        <dbReference type="EMBL" id="CAH2296406.1"/>
    </source>
</evidence>
<name>A0AAD1SFU7_PELCU</name>
<gene>
    <name evidence="2" type="ORF">PECUL_23A019503</name>
</gene>
<feature type="compositionally biased region" description="Polar residues" evidence="1">
    <location>
        <begin position="1"/>
        <end position="15"/>
    </location>
</feature>
<dbReference type="Proteomes" id="UP001295444">
    <property type="component" value="Chromosome 05"/>
</dbReference>
<evidence type="ECO:0000313" key="3">
    <source>
        <dbReference type="Proteomes" id="UP001295444"/>
    </source>
</evidence>
<dbReference type="AlphaFoldDB" id="A0AAD1SFU7"/>
<accession>A0AAD1SFU7</accession>
<proteinExistence type="predicted"/>
<keyword evidence="3" id="KW-1185">Reference proteome</keyword>
<sequence length="121" mass="13557">MADPQLTSLPDSMSPSEEEDQELEEALTYQRRSKVLPPRQTEPRQIEPPLVTKRVKAFFASKMAVLKEDLNALTGRIRATEEDVHNRLIKPDSTVAQVAFILSTCAQLSAKIRQLEGEKGP</sequence>
<reference evidence="2" key="1">
    <citation type="submission" date="2022-03" db="EMBL/GenBank/DDBJ databases">
        <authorList>
            <person name="Alioto T."/>
            <person name="Alioto T."/>
            <person name="Gomez Garrido J."/>
        </authorList>
    </citation>
    <scope>NUCLEOTIDE SEQUENCE</scope>
</reference>
<evidence type="ECO:0000256" key="1">
    <source>
        <dbReference type="SAM" id="MobiDB-lite"/>
    </source>
</evidence>
<feature type="compositionally biased region" description="Acidic residues" evidence="1">
    <location>
        <begin position="16"/>
        <end position="25"/>
    </location>
</feature>
<feature type="region of interest" description="Disordered" evidence="1">
    <location>
        <begin position="1"/>
        <end position="48"/>
    </location>
</feature>
<organism evidence="2 3">
    <name type="scientific">Pelobates cultripes</name>
    <name type="common">Western spadefoot toad</name>
    <dbReference type="NCBI Taxonomy" id="61616"/>
    <lineage>
        <taxon>Eukaryota</taxon>
        <taxon>Metazoa</taxon>
        <taxon>Chordata</taxon>
        <taxon>Craniata</taxon>
        <taxon>Vertebrata</taxon>
        <taxon>Euteleostomi</taxon>
        <taxon>Amphibia</taxon>
        <taxon>Batrachia</taxon>
        <taxon>Anura</taxon>
        <taxon>Pelobatoidea</taxon>
        <taxon>Pelobatidae</taxon>
        <taxon>Pelobates</taxon>
    </lineage>
</organism>
<dbReference type="EMBL" id="OW240916">
    <property type="protein sequence ID" value="CAH2296406.1"/>
    <property type="molecule type" value="Genomic_DNA"/>
</dbReference>
<protein>
    <submittedName>
        <fullName evidence="2">Uncharacterized protein</fullName>
    </submittedName>
</protein>